<name>A0A7J6XDA4_THATH</name>
<sequence length="56" mass="5957">MSYGGHPPPPQGQGQTPESAVATLLVRHLPEAIPHDTLFRLFSHYGASSFRPCAAG</sequence>
<comment type="caution">
    <text evidence="2">The sequence shown here is derived from an EMBL/GenBank/DDBJ whole genome shotgun (WGS) entry which is preliminary data.</text>
</comment>
<proteinExistence type="predicted"/>
<protein>
    <submittedName>
        <fullName evidence="2">Uncharacterized protein</fullName>
    </submittedName>
</protein>
<feature type="non-terminal residue" evidence="2">
    <location>
        <position position="56"/>
    </location>
</feature>
<dbReference type="EMBL" id="JABWDY010001991">
    <property type="protein sequence ID" value="KAF5206987.1"/>
    <property type="molecule type" value="Genomic_DNA"/>
</dbReference>
<feature type="compositionally biased region" description="Pro residues" evidence="1">
    <location>
        <begin position="1"/>
        <end position="11"/>
    </location>
</feature>
<gene>
    <name evidence="2" type="ORF">FRX31_003425</name>
</gene>
<evidence type="ECO:0000313" key="3">
    <source>
        <dbReference type="Proteomes" id="UP000554482"/>
    </source>
</evidence>
<dbReference type="Proteomes" id="UP000554482">
    <property type="component" value="Unassembled WGS sequence"/>
</dbReference>
<dbReference type="InterPro" id="IPR035979">
    <property type="entry name" value="RBD_domain_sf"/>
</dbReference>
<feature type="region of interest" description="Disordered" evidence="1">
    <location>
        <begin position="1"/>
        <end position="20"/>
    </location>
</feature>
<evidence type="ECO:0000256" key="1">
    <source>
        <dbReference type="SAM" id="MobiDB-lite"/>
    </source>
</evidence>
<reference evidence="2 3" key="1">
    <citation type="submission" date="2020-06" db="EMBL/GenBank/DDBJ databases">
        <title>Transcriptomic and genomic resources for Thalictrum thalictroides and T. hernandezii: Facilitating candidate gene discovery in an emerging model plant lineage.</title>
        <authorList>
            <person name="Arias T."/>
            <person name="Riano-Pachon D.M."/>
            <person name="Di Stilio V.S."/>
        </authorList>
    </citation>
    <scope>NUCLEOTIDE SEQUENCE [LARGE SCALE GENOMIC DNA]</scope>
    <source>
        <strain evidence="3">cv. WT478/WT964</strain>
        <tissue evidence="2">Leaves</tissue>
    </source>
</reference>
<dbReference type="GO" id="GO:0003676">
    <property type="term" value="F:nucleic acid binding"/>
    <property type="evidence" value="ECO:0007669"/>
    <property type="project" value="InterPro"/>
</dbReference>
<dbReference type="AlphaFoldDB" id="A0A7J6XDA4"/>
<organism evidence="2 3">
    <name type="scientific">Thalictrum thalictroides</name>
    <name type="common">Rue-anemone</name>
    <name type="synonym">Anemone thalictroides</name>
    <dbReference type="NCBI Taxonomy" id="46969"/>
    <lineage>
        <taxon>Eukaryota</taxon>
        <taxon>Viridiplantae</taxon>
        <taxon>Streptophyta</taxon>
        <taxon>Embryophyta</taxon>
        <taxon>Tracheophyta</taxon>
        <taxon>Spermatophyta</taxon>
        <taxon>Magnoliopsida</taxon>
        <taxon>Ranunculales</taxon>
        <taxon>Ranunculaceae</taxon>
        <taxon>Thalictroideae</taxon>
        <taxon>Thalictrum</taxon>
    </lineage>
</organism>
<dbReference type="OrthoDB" id="277802at2759"/>
<keyword evidence="3" id="KW-1185">Reference proteome</keyword>
<dbReference type="SUPFAM" id="SSF54928">
    <property type="entry name" value="RNA-binding domain, RBD"/>
    <property type="match status" value="1"/>
</dbReference>
<accession>A0A7J6XDA4</accession>
<evidence type="ECO:0000313" key="2">
    <source>
        <dbReference type="EMBL" id="KAF5206987.1"/>
    </source>
</evidence>